<dbReference type="PROSITE" id="PS50263">
    <property type="entry name" value="CN_HYDROLASE"/>
    <property type="match status" value="1"/>
</dbReference>
<keyword evidence="1" id="KW-0378">Hydrolase</keyword>
<feature type="domain" description="CN hydrolase" evidence="2">
    <location>
        <begin position="7"/>
        <end position="190"/>
    </location>
</feature>
<dbReference type="EMBL" id="LAZR01031128">
    <property type="protein sequence ID" value="KKL54639.1"/>
    <property type="molecule type" value="Genomic_DNA"/>
</dbReference>
<dbReference type="GO" id="GO:0016811">
    <property type="term" value="F:hydrolase activity, acting on carbon-nitrogen (but not peptide) bonds, in linear amides"/>
    <property type="evidence" value="ECO:0007669"/>
    <property type="project" value="UniProtKB-ARBA"/>
</dbReference>
<dbReference type="SUPFAM" id="SSF56317">
    <property type="entry name" value="Carbon-nitrogen hydrolase"/>
    <property type="match status" value="1"/>
</dbReference>
<protein>
    <recommendedName>
        <fullName evidence="2">CN hydrolase domain-containing protein</fullName>
    </recommendedName>
</protein>
<dbReference type="Gene3D" id="3.60.110.10">
    <property type="entry name" value="Carbon-nitrogen hydrolase"/>
    <property type="match status" value="1"/>
</dbReference>
<dbReference type="Pfam" id="PF00795">
    <property type="entry name" value="CN_hydrolase"/>
    <property type="match status" value="1"/>
</dbReference>
<dbReference type="PANTHER" id="PTHR43674">
    <property type="entry name" value="NITRILASE C965.09-RELATED"/>
    <property type="match status" value="1"/>
</dbReference>
<accession>A0A0F9CZ82</accession>
<gene>
    <name evidence="3" type="ORF">LCGC14_2263420</name>
</gene>
<dbReference type="InterPro" id="IPR036526">
    <property type="entry name" value="C-N_Hydrolase_sf"/>
</dbReference>
<proteinExistence type="predicted"/>
<dbReference type="InterPro" id="IPR050345">
    <property type="entry name" value="Aliph_Amidase/BUP"/>
</dbReference>
<evidence type="ECO:0000259" key="2">
    <source>
        <dbReference type="PROSITE" id="PS50263"/>
    </source>
</evidence>
<comment type="caution">
    <text evidence="3">The sequence shown here is derived from an EMBL/GenBank/DDBJ whole genome shotgun (WGS) entry which is preliminary data.</text>
</comment>
<dbReference type="InterPro" id="IPR003010">
    <property type="entry name" value="C-N_Hydrolase"/>
</dbReference>
<evidence type="ECO:0000256" key="1">
    <source>
        <dbReference type="ARBA" id="ARBA00022801"/>
    </source>
</evidence>
<name>A0A0F9CZ82_9ZZZZ</name>
<dbReference type="CDD" id="cd07197">
    <property type="entry name" value="nitrilase"/>
    <property type="match status" value="1"/>
</dbReference>
<reference evidence="3" key="1">
    <citation type="journal article" date="2015" name="Nature">
        <title>Complex archaea that bridge the gap between prokaryotes and eukaryotes.</title>
        <authorList>
            <person name="Spang A."/>
            <person name="Saw J.H."/>
            <person name="Jorgensen S.L."/>
            <person name="Zaremba-Niedzwiedzka K."/>
            <person name="Martijn J."/>
            <person name="Lind A.E."/>
            <person name="van Eijk R."/>
            <person name="Schleper C."/>
            <person name="Guy L."/>
            <person name="Ettema T.J."/>
        </authorList>
    </citation>
    <scope>NUCLEOTIDE SEQUENCE</scope>
</reference>
<sequence>MAKDSCVRIGTVTLKITKRQKESLVFYDRLFELCERVLPGGGCDVVLLPERSAVREAELQALDGPVAMRFAELAAEAGVYLIAPMAEADGGRMYNTQVVFSPDGEMIHSYRKVHLAPCEDEQAAPGERFDVFDLPWFRAGLMICFDNHFPESARCLAVLGARVLFWPAYGDLLDRGRDAVRCRENNVYLV</sequence>
<dbReference type="PANTHER" id="PTHR43674:SF2">
    <property type="entry name" value="BETA-UREIDOPROPIONASE"/>
    <property type="match status" value="1"/>
</dbReference>
<evidence type="ECO:0000313" key="3">
    <source>
        <dbReference type="EMBL" id="KKL54639.1"/>
    </source>
</evidence>
<organism evidence="3">
    <name type="scientific">marine sediment metagenome</name>
    <dbReference type="NCBI Taxonomy" id="412755"/>
    <lineage>
        <taxon>unclassified sequences</taxon>
        <taxon>metagenomes</taxon>
        <taxon>ecological metagenomes</taxon>
    </lineage>
</organism>
<feature type="non-terminal residue" evidence="3">
    <location>
        <position position="190"/>
    </location>
</feature>
<dbReference type="AlphaFoldDB" id="A0A0F9CZ82"/>